<feature type="region of interest" description="Disordered" evidence="1">
    <location>
        <begin position="67"/>
        <end position="131"/>
    </location>
</feature>
<feature type="compositionally biased region" description="Low complexity" evidence="1">
    <location>
        <begin position="92"/>
        <end position="131"/>
    </location>
</feature>
<comment type="caution">
    <text evidence="2">The sequence shown here is derived from an EMBL/GenBank/DDBJ whole genome shotgun (WGS) entry which is preliminary data.</text>
</comment>
<dbReference type="AlphaFoldDB" id="A0A9N8KAB1"/>
<dbReference type="OrthoDB" id="3928966at2759"/>
<dbReference type="Proteomes" id="UP000714618">
    <property type="component" value="Unassembled WGS sequence"/>
</dbReference>
<dbReference type="EMBL" id="CAIJEO010000011">
    <property type="protein sequence ID" value="CAD0100120.1"/>
    <property type="molecule type" value="Genomic_DNA"/>
</dbReference>
<organism evidence="2 3">
    <name type="scientific">Aureobasidium mustum</name>
    <dbReference type="NCBI Taxonomy" id="2773714"/>
    <lineage>
        <taxon>Eukaryota</taxon>
        <taxon>Fungi</taxon>
        <taxon>Dikarya</taxon>
        <taxon>Ascomycota</taxon>
        <taxon>Pezizomycotina</taxon>
        <taxon>Dothideomycetes</taxon>
        <taxon>Dothideomycetidae</taxon>
        <taxon>Dothideales</taxon>
        <taxon>Saccotheciaceae</taxon>
        <taxon>Aureobasidium</taxon>
    </lineage>
</organism>
<feature type="compositionally biased region" description="Basic and acidic residues" evidence="1">
    <location>
        <begin position="81"/>
        <end position="91"/>
    </location>
</feature>
<reference evidence="2" key="1">
    <citation type="submission" date="2020-06" db="EMBL/GenBank/DDBJ databases">
        <authorList>
            <person name="Onetto C."/>
        </authorList>
    </citation>
    <scope>NUCLEOTIDE SEQUENCE</scope>
</reference>
<name>A0A9N8KAB1_9PEZI</name>
<evidence type="ECO:0000313" key="2">
    <source>
        <dbReference type="EMBL" id="CAD0100120.1"/>
    </source>
</evidence>
<protein>
    <submittedName>
        <fullName evidence="2">Uncharacterized protein</fullName>
    </submittedName>
</protein>
<evidence type="ECO:0000313" key="3">
    <source>
        <dbReference type="Proteomes" id="UP000714618"/>
    </source>
</evidence>
<accession>A0A9N8KAB1</accession>
<keyword evidence="3" id="KW-1185">Reference proteome</keyword>
<evidence type="ECO:0000256" key="1">
    <source>
        <dbReference type="SAM" id="MobiDB-lite"/>
    </source>
</evidence>
<sequence>MDGTDEKQLEMVQAALILLSMADAVWDPAQTSDDANATSAPETFVDDDTLEAAASLLLLSTHPIVNVGGQRASDSPSSQSVKHDDTPERDSSASSATNDAPDAPDAPNAPDVAHDAAPTTSNAADAASTVTSVENSHWAGLTADQQAVQQRRLNMTAWQRYQHNLQPYDHVDDQGSVIGRLW</sequence>
<gene>
    <name evidence="2" type="ORF">AWRI4233_LOCUS8945</name>
</gene>
<proteinExistence type="predicted"/>